<dbReference type="NCBIfam" id="TIGR00089">
    <property type="entry name" value="MiaB/RimO family radical SAM methylthiotransferase"/>
    <property type="match status" value="1"/>
</dbReference>
<dbReference type="SFLD" id="SFLDG01061">
    <property type="entry name" value="methylthiotransferase"/>
    <property type="match status" value="1"/>
</dbReference>
<feature type="binding site" evidence="8">
    <location>
        <position position="82"/>
    </location>
    <ligand>
        <name>[4Fe-4S] cluster</name>
        <dbReference type="ChEBI" id="CHEBI:49883"/>
        <label>1</label>
    </ligand>
</feature>
<dbReference type="Gene3D" id="3.80.30.20">
    <property type="entry name" value="tm_1862 like domain"/>
    <property type="match status" value="1"/>
</dbReference>
<keyword evidence="12" id="KW-0689">Ribosomal protein</keyword>
<feature type="binding site" evidence="8">
    <location>
        <position position="155"/>
    </location>
    <ligand>
        <name>[4Fe-4S] cluster</name>
        <dbReference type="ChEBI" id="CHEBI:49883"/>
        <label>2</label>
        <note>4Fe-4S-S-AdoMet</note>
    </ligand>
</feature>
<dbReference type="SFLD" id="SFLDS00029">
    <property type="entry name" value="Radical_SAM"/>
    <property type="match status" value="1"/>
</dbReference>
<feature type="domain" description="TRAM" evidence="9">
    <location>
        <begin position="374"/>
        <end position="442"/>
    </location>
</feature>
<keyword evidence="5 8" id="KW-0479">Metal-binding</keyword>
<evidence type="ECO:0000313" key="12">
    <source>
        <dbReference type="EMBL" id="HIS77085.1"/>
    </source>
</evidence>
<evidence type="ECO:0000259" key="10">
    <source>
        <dbReference type="PROSITE" id="PS51449"/>
    </source>
</evidence>
<dbReference type="SFLD" id="SFLDG01082">
    <property type="entry name" value="B12-binding_domain_containing"/>
    <property type="match status" value="1"/>
</dbReference>
<evidence type="ECO:0000256" key="6">
    <source>
        <dbReference type="ARBA" id="ARBA00023004"/>
    </source>
</evidence>
<dbReference type="PROSITE" id="PS01278">
    <property type="entry name" value="MTTASE_RADICAL"/>
    <property type="match status" value="1"/>
</dbReference>
<evidence type="ECO:0000256" key="8">
    <source>
        <dbReference type="HAMAP-Rule" id="MF_01865"/>
    </source>
</evidence>
<dbReference type="InterPro" id="IPR013848">
    <property type="entry name" value="Methylthiotransferase_N"/>
</dbReference>
<evidence type="ECO:0000259" key="11">
    <source>
        <dbReference type="PROSITE" id="PS51918"/>
    </source>
</evidence>
<proteinExistence type="inferred from homology"/>
<comment type="similarity">
    <text evidence="8">Belongs to the methylthiotransferase family. RimO subfamily.</text>
</comment>
<dbReference type="NCBIfam" id="TIGR01125">
    <property type="entry name" value="30S ribosomal protein S12 methylthiotransferase RimO"/>
    <property type="match status" value="1"/>
</dbReference>
<dbReference type="Gene3D" id="2.40.50.140">
    <property type="entry name" value="Nucleic acid-binding proteins"/>
    <property type="match status" value="1"/>
</dbReference>
<protein>
    <recommendedName>
        <fullName evidence="8">Ribosomal protein uS12 methylthiotransferase RimO</fullName>
        <shortName evidence="8">uS12 MTTase</shortName>
        <shortName evidence="8">uS12 methylthiotransferase</shortName>
        <ecNumber evidence="8">2.8.4.4</ecNumber>
    </recommendedName>
    <alternativeName>
        <fullName evidence="8">Ribosomal protein uS12 (aspartate-C(3))-methylthiotransferase</fullName>
    </alternativeName>
    <alternativeName>
        <fullName evidence="8">Ribosome maturation factor RimO</fullName>
    </alternativeName>
</protein>
<dbReference type="GO" id="GO:0035599">
    <property type="term" value="F:aspartic acid methylthiotransferase activity"/>
    <property type="evidence" value="ECO:0007669"/>
    <property type="project" value="TreeGrafter"/>
</dbReference>
<keyword evidence="7 8" id="KW-0411">Iron-sulfur</keyword>
<dbReference type="Pfam" id="PF04055">
    <property type="entry name" value="Radical_SAM"/>
    <property type="match status" value="1"/>
</dbReference>
<dbReference type="GO" id="GO:0140101">
    <property type="term" value="F:catalytic activity, acting on a tRNA"/>
    <property type="evidence" value="ECO:0007669"/>
    <property type="project" value="UniProtKB-ARBA"/>
</dbReference>
<sequence>MPTKIGMVSLGCPKNQVDAEMMLYTLRDAGFELSQDPALADAVIINTCGFIESAKQEAIEETMEYIALKKEGRIKKIILTGCLAERYRDEIREEMPEVDAVVGIGSNKDIVSIVRDIFAGQICCRYGEKCDLPLEGGRILSTLPFYAYLKIAEGCDNRCSYCAIPNIRGPFRSRPMESLLEEAKGLAEKGVKELVVVAQDPTKYGKDLYGEYKIAELLQKLAKIDGFRWIRLLYAYPEKITEELLDVMAKEPKIAKYLDLPIQHCNQDVLRAMRRPGNREQLETLIAHIREKIPGVTLRTTLIAGFPGETEEQFAELCEFVKSVRFDRLGCFAYSQEEGTPAGEMENQIDEETKAERARIVTEEQMNIMAEKNEEMIGRELLCVVEGYDRWGECFFGRSEADAPDIDGKVFFTSENKLAVGQFVRVKIEDTMDLDLMGVVIDEHAE</sequence>
<dbReference type="PROSITE" id="PS50926">
    <property type="entry name" value="TRAM"/>
    <property type="match status" value="1"/>
</dbReference>
<dbReference type="GO" id="GO:0103039">
    <property type="term" value="F:protein methylthiotransferase activity"/>
    <property type="evidence" value="ECO:0007669"/>
    <property type="project" value="UniProtKB-EC"/>
</dbReference>
<dbReference type="SMART" id="SM00729">
    <property type="entry name" value="Elp3"/>
    <property type="match status" value="1"/>
</dbReference>
<reference evidence="12" key="1">
    <citation type="submission" date="2020-10" db="EMBL/GenBank/DDBJ databases">
        <authorList>
            <person name="Gilroy R."/>
        </authorList>
    </citation>
    <scope>NUCLEOTIDE SEQUENCE</scope>
    <source>
        <strain evidence="12">CHK199-13235</strain>
    </source>
</reference>
<feature type="domain" description="MTTase N-terminal" evidence="10">
    <location>
        <begin position="3"/>
        <end position="119"/>
    </location>
</feature>
<keyword evidence="1 8" id="KW-0004">4Fe-4S</keyword>
<dbReference type="PANTHER" id="PTHR43837">
    <property type="entry name" value="RIBOSOMAL PROTEIN S12 METHYLTHIOTRANSFERASE RIMO"/>
    <property type="match status" value="1"/>
</dbReference>
<evidence type="ECO:0000259" key="9">
    <source>
        <dbReference type="PROSITE" id="PS50926"/>
    </source>
</evidence>
<dbReference type="CDD" id="cd01335">
    <property type="entry name" value="Radical_SAM"/>
    <property type="match status" value="1"/>
</dbReference>
<dbReference type="PROSITE" id="PS51918">
    <property type="entry name" value="RADICAL_SAM"/>
    <property type="match status" value="1"/>
</dbReference>
<comment type="subcellular location">
    <subcellularLocation>
        <location evidence="8">Cytoplasm</location>
    </subcellularLocation>
</comment>
<dbReference type="GO" id="GO:0051539">
    <property type="term" value="F:4 iron, 4 sulfur cluster binding"/>
    <property type="evidence" value="ECO:0007669"/>
    <property type="project" value="UniProtKB-UniRule"/>
</dbReference>
<dbReference type="EMBL" id="DVJP01000066">
    <property type="protein sequence ID" value="HIS77085.1"/>
    <property type="molecule type" value="Genomic_DNA"/>
</dbReference>
<keyword evidence="12" id="KW-0687">Ribonucleoprotein</keyword>
<name>A0A9D1FPN6_9FIRM</name>
<comment type="cofactor">
    <cofactor evidence="8">
        <name>[4Fe-4S] cluster</name>
        <dbReference type="ChEBI" id="CHEBI:49883"/>
    </cofactor>
    <text evidence="8">Binds 2 [4Fe-4S] clusters. One cluster is coordinated with 3 cysteines and an exchangeable S-adenosyl-L-methionine.</text>
</comment>
<feature type="binding site" evidence="8">
    <location>
        <position position="12"/>
    </location>
    <ligand>
        <name>[4Fe-4S] cluster</name>
        <dbReference type="ChEBI" id="CHEBI:49883"/>
        <label>1</label>
    </ligand>
</feature>
<dbReference type="InterPro" id="IPR058240">
    <property type="entry name" value="rSAM_sf"/>
</dbReference>
<evidence type="ECO:0000256" key="1">
    <source>
        <dbReference type="ARBA" id="ARBA00022485"/>
    </source>
</evidence>
<organism evidence="12 13">
    <name type="scientific">Candidatus Merdivicinus excrementipullorum</name>
    <dbReference type="NCBI Taxonomy" id="2840867"/>
    <lineage>
        <taxon>Bacteria</taxon>
        <taxon>Bacillati</taxon>
        <taxon>Bacillota</taxon>
        <taxon>Clostridia</taxon>
        <taxon>Eubacteriales</taxon>
        <taxon>Oscillospiraceae</taxon>
        <taxon>Oscillospiraceae incertae sedis</taxon>
        <taxon>Candidatus Merdivicinus</taxon>
    </lineage>
</organism>
<evidence type="ECO:0000256" key="3">
    <source>
        <dbReference type="ARBA" id="ARBA00022679"/>
    </source>
</evidence>
<dbReference type="GO" id="GO:0035600">
    <property type="term" value="P:tRNA methylthiolation"/>
    <property type="evidence" value="ECO:0007669"/>
    <property type="project" value="UniProtKB-ARBA"/>
</dbReference>
<dbReference type="SFLD" id="SFLDF00274">
    <property type="entry name" value="ribosomal_protein_S12_methylth"/>
    <property type="match status" value="1"/>
</dbReference>
<dbReference type="HAMAP" id="MF_01865">
    <property type="entry name" value="MTTase_RimO"/>
    <property type="match status" value="1"/>
</dbReference>
<dbReference type="Proteomes" id="UP000824002">
    <property type="component" value="Unassembled WGS sequence"/>
</dbReference>
<feature type="binding site" evidence="8">
    <location>
        <position position="162"/>
    </location>
    <ligand>
        <name>[4Fe-4S] cluster</name>
        <dbReference type="ChEBI" id="CHEBI:49883"/>
        <label>2</label>
        <note>4Fe-4S-S-AdoMet</note>
    </ligand>
</feature>
<dbReference type="InterPro" id="IPR007197">
    <property type="entry name" value="rSAM"/>
</dbReference>
<dbReference type="GO" id="GO:0005840">
    <property type="term" value="C:ribosome"/>
    <property type="evidence" value="ECO:0007669"/>
    <property type="project" value="UniProtKB-KW"/>
</dbReference>
<feature type="binding site" evidence="8">
    <location>
        <position position="48"/>
    </location>
    <ligand>
        <name>[4Fe-4S] cluster</name>
        <dbReference type="ChEBI" id="CHEBI:49883"/>
        <label>1</label>
    </ligand>
</feature>
<evidence type="ECO:0000256" key="7">
    <source>
        <dbReference type="ARBA" id="ARBA00023014"/>
    </source>
</evidence>
<dbReference type="GO" id="GO:0046872">
    <property type="term" value="F:metal ion binding"/>
    <property type="evidence" value="ECO:0007669"/>
    <property type="project" value="UniProtKB-KW"/>
</dbReference>
<dbReference type="AlphaFoldDB" id="A0A9D1FPN6"/>
<dbReference type="InterPro" id="IPR006638">
    <property type="entry name" value="Elp3/MiaA/NifB-like_rSAM"/>
</dbReference>
<dbReference type="Pfam" id="PF18693">
    <property type="entry name" value="TRAM_2"/>
    <property type="match status" value="1"/>
</dbReference>
<dbReference type="EC" id="2.8.4.4" evidence="8"/>
<keyword evidence="2 8" id="KW-0963">Cytoplasm</keyword>
<dbReference type="PROSITE" id="PS51449">
    <property type="entry name" value="MTTASE_N"/>
    <property type="match status" value="1"/>
</dbReference>
<feature type="binding site" evidence="8">
    <location>
        <position position="159"/>
    </location>
    <ligand>
        <name>[4Fe-4S] cluster</name>
        <dbReference type="ChEBI" id="CHEBI:49883"/>
        <label>2</label>
        <note>4Fe-4S-S-AdoMet</note>
    </ligand>
</feature>
<dbReference type="InterPro" id="IPR038135">
    <property type="entry name" value="Methylthiotransferase_N_sf"/>
</dbReference>
<comment type="caution">
    <text evidence="12">The sequence shown here is derived from an EMBL/GenBank/DDBJ whole genome shotgun (WGS) entry which is preliminary data.</text>
</comment>
<gene>
    <name evidence="8 12" type="primary">rimO</name>
    <name evidence="12" type="ORF">IAB51_09830</name>
</gene>
<evidence type="ECO:0000313" key="13">
    <source>
        <dbReference type="Proteomes" id="UP000824002"/>
    </source>
</evidence>
<dbReference type="InterPro" id="IPR023404">
    <property type="entry name" value="rSAM_horseshoe"/>
</dbReference>
<dbReference type="InterPro" id="IPR005839">
    <property type="entry name" value="Methylthiotransferase"/>
</dbReference>
<dbReference type="InterPro" id="IPR012340">
    <property type="entry name" value="NA-bd_OB-fold"/>
</dbReference>
<evidence type="ECO:0000256" key="2">
    <source>
        <dbReference type="ARBA" id="ARBA00022490"/>
    </source>
</evidence>
<dbReference type="GO" id="GO:0005829">
    <property type="term" value="C:cytosol"/>
    <property type="evidence" value="ECO:0007669"/>
    <property type="project" value="TreeGrafter"/>
</dbReference>
<dbReference type="InterPro" id="IPR002792">
    <property type="entry name" value="TRAM_dom"/>
</dbReference>
<dbReference type="InterPro" id="IPR020612">
    <property type="entry name" value="Methylthiotransferase_CS"/>
</dbReference>
<evidence type="ECO:0000256" key="5">
    <source>
        <dbReference type="ARBA" id="ARBA00022723"/>
    </source>
</evidence>
<reference evidence="12" key="2">
    <citation type="journal article" date="2021" name="PeerJ">
        <title>Extensive microbial diversity within the chicken gut microbiome revealed by metagenomics and culture.</title>
        <authorList>
            <person name="Gilroy R."/>
            <person name="Ravi A."/>
            <person name="Getino M."/>
            <person name="Pursley I."/>
            <person name="Horton D.L."/>
            <person name="Alikhan N.F."/>
            <person name="Baker D."/>
            <person name="Gharbi K."/>
            <person name="Hall N."/>
            <person name="Watson M."/>
            <person name="Adriaenssens E.M."/>
            <person name="Foster-Nyarko E."/>
            <person name="Jarju S."/>
            <person name="Secka A."/>
            <person name="Antonio M."/>
            <person name="Oren A."/>
            <person name="Chaudhuri R.R."/>
            <person name="La Ragione R."/>
            <person name="Hildebrand F."/>
            <person name="Pallen M.J."/>
        </authorList>
    </citation>
    <scope>NUCLEOTIDE SEQUENCE</scope>
    <source>
        <strain evidence="12">CHK199-13235</strain>
    </source>
</reference>
<dbReference type="InterPro" id="IPR005840">
    <property type="entry name" value="Ribosomal_uS12_MeSTrfase_RimO"/>
</dbReference>
<dbReference type="PANTHER" id="PTHR43837:SF1">
    <property type="entry name" value="RIBOSOMAL PROTEIN US12 METHYLTHIOTRANSFERASE RIMO"/>
    <property type="match status" value="1"/>
</dbReference>
<accession>A0A9D1FPN6</accession>
<keyword evidence="4 8" id="KW-0949">S-adenosyl-L-methionine</keyword>
<dbReference type="Pfam" id="PF00919">
    <property type="entry name" value="UPF0004"/>
    <property type="match status" value="1"/>
</dbReference>
<dbReference type="FunFam" id="3.80.30.20:FF:000001">
    <property type="entry name" value="tRNA-2-methylthio-N(6)-dimethylallyladenosine synthase 2"/>
    <property type="match status" value="1"/>
</dbReference>
<keyword evidence="6 8" id="KW-0408">Iron</keyword>
<comment type="catalytic activity">
    <reaction evidence="8">
        <text>L-aspartate(89)-[ribosomal protein uS12]-hydrogen + (sulfur carrier)-SH + AH2 + 2 S-adenosyl-L-methionine = 3-methylsulfanyl-L-aspartate(89)-[ribosomal protein uS12]-hydrogen + (sulfur carrier)-H + 5'-deoxyadenosine + L-methionine + A + S-adenosyl-L-homocysteine + 2 H(+)</text>
        <dbReference type="Rhea" id="RHEA:37087"/>
        <dbReference type="Rhea" id="RHEA-COMP:10460"/>
        <dbReference type="Rhea" id="RHEA-COMP:10461"/>
        <dbReference type="Rhea" id="RHEA-COMP:14737"/>
        <dbReference type="Rhea" id="RHEA-COMP:14739"/>
        <dbReference type="ChEBI" id="CHEBI:13193"/>
        <dbReference type="ChEBI" id="CHEBI:15378"/>
        <dbReference type="ChEBI" id="CHEBI:17319"/>
        <dbReference type="ChEBI" id="CHEBI:17499"/>
        <dbReference type="ChEBI" id="CHEBI:29917"/>
        <dbReference type="ChEBI" id="CHEBI:29961"/>
        <dbReference type="ChEBI" id="CHEBI:57844"/>
        <dbReference type="ChEBI" id="CHEBI:57856"/>
        <dbReference type="ChEBI" id="CHEBI:59789"/>
        <dbReference type="ChEBI" id="CHEBI:64428"/>
        <dbReference type="ChEBI" id="CHEBI:73599"/>
        <dbReference type="EC" id="2.8.4.4"/>
    </reaction>
</comment>
<keyword evidence="3 8" id="KW-0808">Transferase</keyword>
<dbReference type="SUPFAM" id="SSF102114">
    <property type="entry name" value="Radical SAM enzymes"/>
    <property type="match status" value="1"/>
</dbReference>
<comment type="function">
    <text evidence="8">Catalyzes the methylthiolation of an aspartic acid residue of ribosomal protein uS12.</text>
</comment>
<evidence type="ECO:0000256" key="4">
    <source>
        <dbReference type="ARBA" id="ARBA00022691"/>
    </source>
</evidence>
<dbReference type="Gene3D" id="3.40.50.12160">
    <property type="entry name" value="Methylthiotransferase, N-terminal domain"/>
    <property type="match status" value="1"/>
</dbReference>
<feature type="domain" description="Radical SAM core" evidence="11">
    <location>
        <begin position="141"/>
        <end position="371"/>
    </location>
</feature>